<dbReference type="InterPro" id="IPR003819">
    <property type="entry name" value="TauD/TfdA-like"/>
</dbReference>
<evidence type="ECO:0000256" key="1">
    <source>
        <dbReference type="ARBA" id="ARBA00005896"/>
    </source>
</evidence>
<comment type="similarity">
    <text evidence="1">Belongs to the TfdA dioxygenase family.</text>
</comment>
<evidence type="ECO:0000259" key="6">
    <source>
        <dbReference type="Pfam" id="PF02668"/>
    </source>
</evidence>
<keyword evidence="8" id="KW-1185">Reference proteome</keyword>
<dbReference type="GO" id="GO:0006790">
    <property type="term" value="P:sulfur compound metabolic process"/>
    <property type="evidence" value="ECO:0007669"/>
    <property type="project" value="TreeGrafter"/>
</dbReference>
<dbReference type="InterPro" id="IPR042098">
    <property type="entry name" value="TauD-like_sf"/>
</dbReference>
<dbReference type="PANTHER" id="PTHR30468:SF1">
    <property type="entry name" value="ALPHA-KETOGLUTARATE-DEPENDENT SULFONATE DIOXYGENASE"/>
    <property type="match status" value="1"/>
</dbReference>
<comment type="caution">
    <text evidence="7">The sequence shown here is derived from an EMBL/GenBank/DDBJ whole genome shotgun (WGS) entry which is preliminary data.</text>
</comment>
<evidence type="ECO:0000256" key="5">
    <source>
        <dbReference type="ARBA" id="ARBA00023004"/>
    </source>
</evidence>
<reference evidence="7" key="2">
    <citation type="submission" date="2020-09" db="EMBL/GenBank/DDBJ databases">
        <authorList>
            <person name="Sun Q."/>
            <person name="Zhou Y."/>
        </authorList>
    </citation>
    <scope>NUCLEOTIDE SEQUENCE</scope>
    <source>
        <strain evidence="7">CGMCC 1.15725</strain>
    </source>
</reference>
<dbReference type="SUPFAM" id="SSF51197">
    <property type="entry name" value="Clavaminate synthase-like"/>
    <property type="match status" value="1"/>
</dbReference>
<dbReference type="GO" id="GO:0005737">
    <property type="term" value="C:cytoplasm"/>
    <property type="evidence" value="ECO:0007669"/>
    <property type="project" value="TreeGrafter"/>
</dbReference>
<dbReference type="GO" id="GO:0046872">
    <property type="term" value="F:metal ion binding"/>
    <property type="evidence" value="ECO:0007669"/>
    <property type="project" value="UniProtKB-KW"/>
</dbReference>
<proteinExistence type="inferred from homology"/>
<keyword evidence="5" id="KW-0408">Iron</keyword>
<feature type="domain" description="TauD/TfdA-like" evidence="6">
    <location>
        <begin position="20"/>
        <end position="293"/>
    </location>
</feature>
<reference evidence="7" key="1">
    <citation type="journal article" date="2014" name="Int. J. Syst. Evol. Microbiol.">
        <title>Complete genome sequence of Corynebacterium casei LMG S-19264T (=DSM 44701T), isolated from a smear-ripened cheese.</title>
        <authorList>
            <consortium name="US DOE Joint Genome Institute (JGI-PGF)"/>
            <person name="Walter F."/>
            <person name="Albersmeier A."/>
            <person name="Kalinowski J."/>
            <person name="Ruckert C."/>
        </authorList>
    </citation>
    <scope>NUCLEOTIDE SEQUENCE</scope>
    <source>
        <strain evidence="7">CGMCC 1.15725</strain>
    </source>
</reference>
<dbReference type="Proteomes" id="UP000646365">
    <property type="component" value="Unassembled WGS sequence"/>
</dbReference>
<keyword evidence="3 7" id="KW-0223">Dioxygenase</keyword>
<sequence length="304" mass="34495">MALGTSQLHRFVQEMVAPFEIRPFTEVLGAEVLGFDMRAPLDDAEFETIRQAFDRHSVLVFRDQQQLDPVSHIAFSRRFGTLEIHVQKKFLLENHPEILIVSNEFRNGEPIGLVDAGKYWHSDLSYKPEPSMGSLLHSRILPAAGGDTLFATQHAAYDTLPAAMQAKLDRLTAEHSYLARNEAQRAKSTLRPDLTEAQKQTVLPAIHPVVRVHPGTKRKALFVSEGFTTRIIELPEDESRDLLSEIYRHQTQDAFIYRHHWEDGDLVMWDNRAVMHLATGCPPDMARTLYRTTIKGDVPVGPAR</sequence>
<evidence type="ECO:0000256" key="2">
    <source>
        <dbReference type="ARBA" id="ARBA00022723"/>
    </source>
</evidence>
<organism evidence="7 8">
    <name type="scientific">Aliidongia dinghuensis</name>
    <dbReference type="NCBI Taxonomy" id="1867774"/>
    <lineage>
        <taxon>Bacteria</taxon>
        <taxon>Pseudomonadati</taxon>
        <taxon>Pseudomonadota</taxon>
        <taxon>Alphaproteobacteria</taxon>
        <taxon>Rhodospirillales</taxon>
        <taxon>Dongiaceae</taxon>
        <taxon>Aliidongia</taxon>
    </lineage>
</organism>
<dbReference type="InterPro" id="IPR051323">
    <property type="entry name" value="AtsK-like"/>
</dbReference>
<dbReference type="GO" id="GO:0000908">
    <property type="term" value="F:taurine dioxygenase activity"/>
    <property type="evidence" value="ECO:0007669"/>
    <property type="project" value="TreeGrafter"/>
</dbReference>
<evidence type="ECO:0000256" key="3">
    <source>
        <dbReference type="ARBA" id="ARBA00022964"/>
    </source>
</evidence>
<gene>
    <name evidence="7" type="ORF">GCM10011611_31790</name>
</gene>
<evidence type="ECO:0000313" key="8">
    <source>
        <dbReference type="Proteomes" id="UP000646365"/>
    </source>
</evidence>
<name>A0A8J3E4E0_9PROT</name>
<dbReference type="Pfam" id="PF02668">
    <property type="entry name" value="TauD"/>
    <property type="match status" value="1"/>
</dbReference>
<protein>
    <submittedName>
        <fullName evidence="7">Taurine dioxygenase</fullName>
    </submittedName>
</protein>
<dbReference type="Gene3D" id="3.60.130.10">
    <property type="entry name" value="Clavaminate synthase-like"/>
    <property type="match status" value="1"/>
</dbReference>
<dbReference type="PANTHER" id="PTHR30468">
    <property type="entry name" value="ALPHA-KETOGLUTARATE-DEPENDENT SULFONATE DIOXYGENASE"/>
    <property type="match status" value="1"/>
</dbReference>
<keyword evidence="4" id="KW-0560">Oxidoreductase</keyword>
<accession>A0A8J3E4E0</accession>
<evidence type="ECO:0000313" key="7">
    <source>
        <dbReference type="EMBL" id="GGF23335.1"/>
    </source>
</evidence>
<keyword evidence="2" id="KW-0479">Metal-binding</keyword>
<dbReference type="EMBL" id="BMJQ01000008">
    <property type="protein sequence ID" value="GGF23335.1"/>
    <property type="molecule type" value="Genomic_DNA"/>
</dbReference>
<dbReference type="AlphaFoldDB" id="A0A8J3E4E0"/>
<evidence type="ECO:0000256" key="4">
    <source>
        <dbReference type="ARBA" id="ARBA00023002"/>
    </source>
</evidence>